<dbReference type="InterPro" id="IPR044750">
    <property type="entry name" value="C2_SRC2/BAP"/>
</dbReference>
<accession>A0AAD4P8M4</accession>
<dbReference type="Pfam" id="PF00168">
    <property type="entry name" value="C2"/>
    <property type="match status" value="1"/>
</dbReference>
<dbReference type="InterPro" id="IPR000008">
    <property type="entry name" value="C2_dom"/>
</dbReference>
<dbReference type="PANTHER" id="PTHR32246:SF66">
    <property type="entry name" value="C2 DOMAIN-CONTAINING PROTEIN"/>
    <property type="match status" value="1"/>
</dbReference>
<evidence type="ECO:0000313" key="3">
    <source>
        <dbReference type="Proteomes" id="UP001190926"/>
    </source>
</evidence>
<proteinExistence type="predicted"/>
<organism evidence="2 3">
    <name type="scientific">Perilla frutescens var. hirtella</name>
    <name type="common">Perilla citriodora</name>
    <name type="synonym">Perilla setoyensis</name>
    <dbReference type="NCBI Taxonomy" id="608512"/>
    <lineage>
        <taxon>Eukaryota</taxon>
        <taxon>Viridiplantae</taxon>
        <taxon>Streptophyta</taxon>
        <taxon>Embryophyta</taxon>
        <taxon>Tracheophyta</taxon>
        <taxon>Spermatophyta</taxon>
        <taxon>Magnoliopsida</taxon>
        <taxon>eudicotyledons</taxon>
        <taxon>Gunneridae</taxon>
        <taxon>Pentapetalae</taxon>
        <taxon>asterids</taxon>
        <taxon>lamiids</taxon>
        <taxon>Lamiales</taxon>
        <taxon>Lamiaceae</taxon>
        <taxon>Nepetoideae</taxon>
        <taxon>Elsholtzieae</taxon>
        <taxon>Perilla</taxon>
    </lineage>
</organism>
<dbReference type="CDD" id="cd04051">
    <property type="entry name" value="C2_SRC2_like"/>
    <property type="match status" value="1"/>
</dbReference>
<dbReference type="SUPFAM" id="SSF49562">
    <property type="entry name" value="C2 domain (Calcium/lipid-binding domain, CaLB)"/>
    <property type="match status" value="1"/>
</dbReference>
<dbReference type="PROSITE" id="PS50004">
    <property type="entry name" value="C2"/>
    <property type="match status" value="1"/>
</dbReference>
<keyword evidence="3" id="KW-1185">Reference proteome</keyword>
<reference evidence="2 3" key="1">
    <citation type="journal article" date="2021" name="Nat. Commun.">
        <title>Incipient diploidization of the medicinal plant Perilla within 10,000 years.</title>
        <authorList>
            <person name="Zhang Y."/>
            <person name="Shen Q."/>
            <person name="Leng L."/>
            <person name="Zhang D."/>
            <person name="Chen S."/>
            <person name="Shi Y."/>
            <person name="Ning Z."/>
            <person name="Chen S."/>
        </authorList>
    </citation>
    <scope>NUCLEOTIDE SEQUENCE [LARGE SCALE GENOMIC DNA]</scope>
    <source>
        <strain evidence="3">cv. PC099</strain>
    </source>
</reference>
<sequence>MMHNNNSIPNHPPTLEITIISAQDLTRRGRPSLAFCGRLRPFITLTAAKMYKTRVDERGGVNPTWGEKFEISLDHAFFYQGIYLQLHTKRLLMGQTQLGWCLVPASDIVSRLAPVGSTQFLSYRLRDRDGSRGRGIVNVAVRLQGSVYHYPSRPLISDDESVIGIPVKL</sequence>
<comment type="caution">
    <text evidence="2">The sequence shown here is derived from an EMBL/GenBank/DDBJ whole genome shotgun (WGS) entry which is preliminary data.</text>
</comment>
<dbReference type="Gene3D" id="2.60.40.150">
    <property type="entry name" value="C2 domain"/>
    <property type="match status" value="1"/>
</dbReference>
<dbReference type="SMART" id="SM00239">
    <property type="entry name" value="C2"/>
    <property type="match status" value="1"/>
</dbReference>
<name>A0AAD4P8M4_PERFH</name>
<gene>
    <name evidence="2" type="ORF">C2S53_006790</name>
</gene>
<dbReference type="AlphaFoldDB" id="A0AAD4P8M4"/>
<dbReference type="Proteomes" id="UP001190926">
    <property type="component" value="Unassembled WGS sequence"/>
</dbReference>
<dbReference type="PANTHER" id="PTHR32246">
    <property type="entry name" value="INGRESSION PROTEIN FIC1"/>
    <property type="match status" value="1"/>
</dbReference>
<protein>
    <recommendedName>
        <fullName evidence="1">C2 domain-containing protein</fullName>
    </recommendedName>
</protein>
<dbReference type="GO" id="GO:0006952">
    <property type="term" value="P:defense response"/>
    <property type="evidence" value="ECO:0007669"/>
    <property type="project" value="InterPro"/>
</dbReference>
<feature type="domain" description="C2" evidence="1">
    <location>
        <begin position="1"/>
        <end position="119"/>
    </location>
</feature>
<dbReference type="EMBL" id="SDAM02000091">
    <property type="protein sequence ID" value="KAH6831024.1"/>
    <property type="molecule type" value="Genomic_DNA"/>
</dbReference>
<evidence type="ECO:0000259" key="1">
    <source>
        <dbReference type="PROSITE" id="PS50004"/>
    </source>
</evidence>
<evidence type="ECO:0000313" key="2">
    <source>
        <dbReference type="EMBL" id="KAH6831024.1"/>
    </source>
</evidence>
<dbReference type="InterPro" id="IPR035892">
    <property type="entry name" value="C2_domain_sf"/>
</dbReference>